<accession>A0ABY6M391</accession>
<proteinExistence type="predicted"/>
<dbReference type="Gene3D" id="3.30.930.10">
    <property type="entry name" value="Bira Bifunctional Protein, Domain 2"/>
    <property type="match status" value="1"/>
</dbReference>
<gene>
    <name evidence="1" type="ORF">K5I29_02605</name>
</gene>
<dbReference type="RefSeq" id="WP_264434302.1">
    <property type="nucleotide sequence ID" value="NZ_CP081495.1"/>
</dbReference>
<organism evidence="1 2">
    <name type="scientific">Flavobacterium agricola</name>
    <dbReference type="NCBI Taxonomy" id="2870839"/>
    <lineage>
        <taxon>Bacteria</taxon>
        <taxon>Pseudomonadati</taxon>
        <taxon>Bacteroidota</taxon>
        <taxon>Flavobacteriia</taxon>
        <taxon>Flavobacteriales</taxon>
        <taxon>Flavobacteriaceae</taxon>
        <taxon>Flavobacterium</taxon>
    </lineage>
</organism>
<evidence type="ECO:0000313" key="2">
    <source>
        <dbReference type="Proteomes" id="UP001163328"/>
    </source>
</evidence>
<dbReference type="Proteomes" id="UP001163328">
    <property type="component" value="Chromosome"/>
</dbReference>
<dbReference type="InterPro" id="IPR045864">
    <property type="entry name" value="aa-tRNA-synth_II/BPL/LPL"/>
</dbReference>
<sequence>MIENIFKSNGAIESVVGIGINVNQQDFDALPKASSIYNILGKPVAKDKLLTEILHEITETFTQYKNNGSEPFWAYFHEHLYRINTLSLFVDERTQNQFKAVVKQVTRNGLLVLELENKTLRYCSLKEVTLVY</sequence>
<name>A0ABY6M391_9FLAO</name>
<reference evidence="1" key="1">
    <citation type="submission" date="2021-08" db="EMBL/GenBank/DDBJ databases">
        <title>Flavobacterium sp. strain CC-SYL302.</title>
        <authorList>
            <person name="Lin S.-Y."/>
            <person name="Lee T.-H."/>
            <person name="Young C.-C."/>
        </authorList>
    </citation>
    <scope>NUCLEOTIDE SEQUENCE</scope>
    <source>
        <strain evidence="1">CC-SYL302</strain>
    </source>
</reference>
<dbReference type="SUPFAM" id="SSF55681">
    <property type="entry name" value="Class II aaRS and biotin synthetases"/>
    <property type="match status" value="1"/>
</dbReference>
<keyword evidence="2" id="KW-1185">Reference proteome</keyword>
<dbReference type="EMBL" id="CP081495">
    <property type="protein sequence ID" value="UYW01828.1"/>
    <property type="molecule type" value="Genomic_DNA"/>
</dbReference>
<protein>
    <submittedName>
        <fullName evidence="1">Uncharacterized protein</fullName>
    </submittedName>
</protein>
<evidence type="ECO:0000313" key="1">
    <source>
        <dbReference type="EMBL" id="UYW01828.1"/>
    </source>
</evidence>